<evidence type="ECO:0000313" key="3">
    <source>
        <dbReference type="Proteomes" id="UP000747013"/>
    </source>
</evidence>
<keyword evidence="1" id="KW-0812">Transmembrane</keyword>
<evidence type="ECO:0000256" key="1">
    <source>
        <dbReference type="SAM" id="Phobius"/>
    </source>
</evidence>
<comment type="caution">
    <text evidence="2">The sequence shown here is derived from an EMBL/GenBank/DDBJ whole genome shotgun (WGS) entry which is preliminary data.</text>
</comment>
<keyword evidence="1" id="KW-0472">Membrane</keyword>
<gene>
    <name evidence="2" type="ORF">K8V88_07760</name>
</gene>
<evidence type="ECO:0000313" key="2">
    <source>
        <dbReference type="EMBL" id="HJF87319.1"/>
    </source>
</evidence>
<reference evidence="2" key="2">
    <citation type="submission" date="2021-09" db="EMBL/GenBank/DDBJ databases">
        <authorList>
            <person name="Gilroy R."/>
        </authorList>
    </citation>
    <scope>NUCLEOTIDE SEQUENCE</scope>
    <source>
        <strain evidence="2">7886</strain>
    </source>
</reference>
<reference evidence="2" key="1">
    <citation type="journal article" date="2021" name="PeerJ">
        <title>Extensive microbial diversity within the chicken gut microbiome revealed by metagenomics and culture.</title>
        <authorList>
            <person name="Gilroy R."/>
            <person name="Ravi A."/>
            <person name="Getino M."/>
            <person name="Pursley I."/>
            <person name="Horton D.L."/>
            <person name="Alikhan N.F."/>
            <person name="Baker D."/>
            <person name="Gharbi K."/>
            <person name="Hall N."/>
            <person name="Watson M."/>
            <person name="Adriaenssens E.M."/>
            <person name="Foster-Nyarko E."/>
            <person name="Jarju S."/>
            <person name="Secka A."/>
            <person name="Antonio M."/>
            <person name="Oren A."/>
            <person name="Chaudhuri R.R."/>
            <person name="La Ragione R."/>
            <person name="Hildebrand F."/>
            <person name="Pallen M.J."/>
        </authorList>
    </citation>
    <scope>NUCLEOTIDE SEQUENCE</scope>
    <source>
        <strain evidence="2">7886</strain>
    </source>
</reference>
<dbReference type="AlphaFoldDB" id="A0A921HS06"/>
<organism evidence="2 3">
    <name type="scientific">Companilactobacillus farciminis</name>
    <dbReference type="NCBI Taxonomy" id="1612"/>
    <lineage>
        <taxon>Bacteria</taxon>
        <taxon>Bacillati</taxon>
        <taxon>Bacillota</taxon>
        <taxon>Bacilli</taxon>
        <taxon>Lactobacillales</taxon>
        <taxon>Lactobacillaceae</taxon>
        <taxon>Companilactobacillus</taxon>
    </lineage>
</organism>
<feature type="transmembrane region" description="Helical" evidence="1">
    <location>
        <begin position="17"/>
        <end position="38"/>
    </location>
</feature>
<sequence>MKNRDENNKAKPFYTKWWIYVILVAILVLGGFGIKSYVNYRHWSAPYYNQTGSHVLLSDKVDKLNDDQKEAFYGMAKSAIQSKDSKISFDNLKDKGLYVEKMNKKKTYHIEYVCQSDLILKMNFRTSMNITLNKNSLKEDSSFNFYDYKSDLTNFTTGSN</sequence>
<name>A0A921HS06_9LACO</name>
<accession>A0A921HS06</accession>
<proteinExistence type="predicted"/>
<dbReference type="RefSeq" id="WP_271792944.1">
    <property type="nucleotide sequence ID" value="NZ_CP116587.1"/>
</dbReference>
<protein>
    <submittedName>
        <fullName evidence="2">Uncharacterized protein</fullName>
    </submittedName>
</protein>
<dbReference type="EMBL" id="DYWC01000177">
    <property type="protein sequence ID" value="HJF87319.1"/>
    <property type="molecule type" value="Genomic_DNA"/>
</dbReference>
<keyword evidence="1" id="KW-1133">Transmembrane helix</keyword>
<dbReference type="Proteomes" id="UP000747013">
    <property type="component" value="Unassembled WGS sequence"/>
</dbReference>